<dbReference type="Proteomes" id="UP001597178">
    <property type="component" value="Unassembled WGS sequence"/>
</dbReference>
<name>A0ABW3ZZS1_9BACI</name>
<sequence length="75" mass="8634">MPNGRIFTSVRIKEENATKIDELIGHFQGQISLGSVHKQDVVDLAIEKLHEKIFPEQRYHHQVQIDGRPVHQAQP</sequence>
<reference evidence="2" key="1">
    <citation type="journal article" date="2019" name="Int. J. Syst. Evol. Microbiol.">
        <title>The Global Catalogue of Microorganisms (GCM) 10K type strain sequencing project: providing services to taxonomists for standard genome sequencing and annotation.</title>
        <authorList>
            <consortium name="The Broad Institute Genomics Platform"/>
            <consortium name="The Broad Institute Genome Sequencing Center for Infectious Disease"/>
            <person name="Wu L."/>
            <person name="Ma J."/>
        </authorList>
    </citation>
    <scope>NUCLEOTIDE SEQUENCE [LARGE SCALE GENOMIC DNA]</scope>
    <source>
        <strain evidence="2">CCUG 54822</strain>
    </source>
</reference>
<dbReference type="RefSeq" id="WP_382402654.1">
    <property type="nucleotide sequence ID" value="NZ_JBHTNH010000057.1"/>
</dbReference>
<dbReference type="EMBL" id="JBHTNH010000057">
    <property type="protein sequence ID" value="MFD1363403.1"/>
    <property type="molecule type" value="Genomic_DNA"/>
</dbReference>
<evidence type="ECO:0000313" key="1">
    <source>
        <dbReference type="EMBL" id="MFD1363403.1"/>
    </source>
</evidence>
<comment type="caution">
    <text evidence="1">The sequence shown here is derived from an EMBL/GenBank/DDBJ whole genome shotgun (WGS) entry which is preliminary data.</text>
</comment>
<organism evidence="1 2">
    <name type="scientific">Lentibacillus salinarum</name>
    <dbReference type="NCBI Taxonomy" id="446820"/>
    <lineage>
        <taxon>Bacteria</taxon>
        <taxon>Bacillati</taxon>
        <taxon>Bacillota</taxon>
        <taxon>Bacilli</taxon>
        <taxon>Bacillales</taxon>
        <taxon>Bacillaceae</taxon>
        <taxon>Lentibacillus</taxon>
    </lineage>
</organism>
<keyword evidence="2" id="KW-1185">Reference proteome</keyword>
<proteinExistence type="predicted"/>
<evidence type="ECO:0000313" key="2">
    <source>
        <dbReference type="Proteomes" id="UP001597178"/>
    </source>
</evidence>
<protein>
    <submittedName>
        <fullName evidence="1">Uncharacterized protein</fullName>
    </submittedName>
</protein>
<gene>
    <name evidence="1" type="ORF">ACFQ4A_17495</name>
</gene>
<accession>A0ABW3ZZS1</accession>